<feature type="region of interest" description="Disordered" evidence="1">
    <location>
        <begin position="1"/>
        <end position="25"/>
    </location>
</feature>
<accession>A0AAE0X552</accession>
<feature type="region of interest" description="Disordered" evidence="1">
    <location>
        <begin position="248"/>
        <end position="273"/>
    </location>
</feature>
<organism evidence="2 3">
    <name type="scientific">Podospora appendiculata</name>
    <dbReference type="NCBI Taxonomy" id="314037"/>
    <lineage>
        <taxon>Eukaryota</taxon>
        <taxon>Fungi</taxon>
        <taxon>Dikarya</taxon>
        <taxon>Ascomycota</taxon>
        <taxon>Pezizomycotina</taxon>
        <taxon>Sordariomycetes</taxon>
        <taxon>Sordariomycetidae</taxon>
        <taxon>Sordariales</taxon>
        <taxon>Podosporaceae</taxon>
        <taxon>Podospora</taxon>
    </lineage>
</organism>
<dbReference type="AlphaFoldDB" id="A0AAE0X552"/>
<evidence type="ECO:0000256" key="1">
    <source>
        <dbReference type="SAM" id="MobiDB-lite"/>
    </source>
</evidence>
<feature type="compositionally biased region" description="Pro residues" evidence="1">
    <location>
        <begin position="257"/>
        <end position="273"/>
    </location>
</feature>
<dbReference type="EMBL" id="JAULSO010000003">
    <property type="protein sequence ID" value="KAK3685273.1"/>
    <property type="molecule type" value="Genomic_DNA"/>
</dbReference>
<sequence>MDRLMRRNLGASPENRGMEPTSHVEEYSPNPDYTAIGCDVVFVHGLTYGYQEMWSSGSRVSWPTDLLVDNLRIARVIFWGYKDPSAISPPNLGMSPDDSWNNVHAHAKKLLAALRIRRRRDPPLARKFIQLRQHRVSLDTDSEDMIEPSPDWTEPLSGSKTNGGLIPRGSGSSVSYRGSSTGHQGMSYPYMYVGLARGMLVCEAMPVSAPLLHSARHMGRRDDLFYQMILQHMRSMIANAPFDIRSAGRPLPTFSRGPPPSYDDQPPPPYSPN</sequence>
<proteinExistence type="predicted"/>
<dbReference type="Proteomes" id="UP001270362">
    <property type="component" value="Unassembled WGS sequence"/>
</dbReference>
<comment type="caution">
    <text evidence="2">The sequence shown here is derived from an EMBL/GenBank/DDBJ whole genome shotgun (WGS) entry which is preliminary data.</text>
</comment>
<reference evidence="2" key="2">
    <citation type="submission" date="2023-06" db="EMBL/GenBank/DDBJ databases">
        <authorList>
            <consortium name="Lawrence Berkeley National Laboratory"/>
            <person name="Haridas S."/>
            <person name="Hensen N."/>
            <person name="Bonometti L."/>
            <person name="Westerberg I."/>
            <person name="Brannstrom I.O."/>
            <person name="Guillou S."/>
            <person name="Cros-Aarteil S."/>
            <person name="Calhoun S."/>
            <person name="Kuo A."/>
            <person name="Mondo S."/>
            <person name="Pangilinan J."/>
            <person name="Riley R."/>
            <person name="Labutti K."/>
            <person name="Andreopoulos B."/>
            <person name="Lipzen A."/>
            <person name="Chen C."/>
            <person name="Yanf M."/>
            <person name="Daum C."/>
            <person name="Ng V."/>
            <person name="Clum A."/>
            <person name="Steindorff A."/>
            <person name="Ohm R."/>
            <person name="Martin F."/>
            <person name="Silar P."/>
            <person name="Natvig D."/>
            <person name="Lalanne C."/>
            <person name="Gautier V."/>
            <person name="Ament-Velasquez S.L."/>
            <person name="Kruys A."/>
            <person name="Hutchinson M.I."/>
            <person name="Powell A.J."/>
            <person name="Barry K."/>
            <person name="Miller A.N."/>
            <person name="Grigoriev I.V."/>
            <person name="Debuchy R."/>
            <person name="Gladieux P."/>
            <person name="Thoren M.H."/>
            <person name="Johannesson H."/>
        </authorList>
    </citation>
    <scope>NUCLEOTIDE SEQUENCE</scope>
    <source>
        <strain evidence="2">CBS 314.62</strain>
    </source>
</reference>
<protein>
    <submittedName>
        <fullName evidence="2">Uncharacterized protein</fullName>
    </submittedName>
</protein>
<keyword evidence="3" id="KW-1185">Reference proteome</keyword>
<evidence type="ECO:0000313" key="2">
    <source>
        <dbReference type="EMBL" id="KAK3685273.1"/>
    </source>
</evidence>
<name>A0AAE0X552_9PEZI</name>
<feature type="compositionally biased region" description="Low complexity" evidence="1">
    <location>
        <begin position="169"/>
        <end position="180"/>
    </location>
</feature>
<gene>
    <name evidence="2" type="ORF">B0T22DRAFT_442456</name>
</gene>
<feature type="region of interest" description="Disordered" evidence="1">
    <location>
        <begin position="140"/>
        <end position="180"/>
    </location>
</feature>
<reference evidence="2" key="1">
    <citation type="journal article" date="2023" name="Mol. Phylogenet. Evol.">
        <title>Genome-scale phylogeny and comparative genomics of the fungal order Sordariales.</title>
        <authorList>
            <person name="Hensen N."/>
            <person name="Bonometti L."/>
            <person name="Westerberg I."/>
            <person name="Brannstrom I.O."/>
            <person name="Guillou S."/>
            <person name="Cros-Aarteil S."/>
            <person name="Calhoun S."/>
            <person name="Haridas S."/>
            <person name="Kuo A."/>
            <person name="Mondo S."/>
            <person name="Pangilinan J."/>
            <person name="Riley R."/>
            <person name="LaButti K."/>
            <person name="Andreopoulos B."/>
            <person name="Lipzen A."/>
            <person name="Chen C."/>
            <person name="Yan M."/>
            <person name="Daum C."/>
            <person name="Ng V."/>
            <person name="Clum A."/>
            <person name="Steindorff A."/>
            <person name="Ohm R.A."/>
            <person name="Martin F."/>
            <person name="Silar P."/>
            <person name="Natvig D.O."/>
            <person name="Lalanne C."/>
            <person name="Gautier V."/>
            <person name="Ament-Velasquez S.L."/>
            <person name="Kruys A."/>
            <person name="Hutchinson M.I."/>
            <person name="Powell A.J."/>
            <person name="Barry K."/>
            <person name="Miller A.N."/>
            <person name="Grigoriev I.V."/>
            <person name="Debuchy R."/>
            <person name="Gladieux P."/>
            <person name="Hiltunen Thoren M."/>
            <person name="Johannesson H."/>
        </authorList>
    </citation>
    <scope>NUCLEOTIDE SEQUENCE</scope>
    <source>
        <strain evidence="2">CBS 314.62</strain>
    </source>
</reference>
<evidence type="ECO:0000313" key="3">
    <source>
        <dbReference type="Proteomes" id="UP001270362"/>
    </source>
</evidence>